<proteinExistence type="predicted"/>
<dbReference type="AlphaFoldDB" id="A0A931J274"/>
<dbReference type="GO" id="GO:0005737">
    <property type="term" value="C:cytoplasm"/>
    <property type="evidence" value="ECO:0007669"/>
    <property type="project" value="TreeGrafter"/>
</dbReference>
<reference evidence="1" key="1">
    <citation type="submission" date="2020-12" db="EMBL/GenBank/DDBJ databases">
        <title>The genome sequence of Inhella sp. 4Y17.</title>
        <authorList>
            <person name="Liu Y."/>
        </authorList>
    </citation>
    <scope>NUCLEOTIDE SEQUENCE</scope>
    <source>
        <strain evidence="1">4Y10</strain>
    </source>
</reference>
<organism evidence="1 2">
    <name type="scientific">Inhella gelatinilytica</name>
    <dbReference type="NCBI Taxonomy" id="2795030"/>
    <lineage>
        <taxon>Bacteria</taxon>
        <taxon>Pseudomonadati</taxon>
        <taxon>Pseudomonadota</taxon>
        <taxon>Betaproteobacteria</taxon>
        <taxon>Burkholderiales</taxon>
        <taxon>Sphaerotilaceae</taxon>
        <taxon>Inhella</taxon>
    </lineage>
</organism>
<dbReference type="PANTHER" id="PTHR32379">
    <property type="entry name" value="GUANIDINOACETATE N-METHYLTRANSFERASE"/>
    <property type="match status" value="1"/>
</dbReference>
<dbReference type="InterPro" id="IPR029063">
    <property type="entry name" value="SAM-dependent_MTases_sf"/>
</dbReference>
<dbReference type="GO" id="GO:0006601">
    <property type="term" value="P:creatine biosynthetic process"/>
    <property type="evidence" value="ECO:0007669"/>
    <property type="project" value="TreeGrafter"/>
</dbReference>
<keyword evidence="2" id="KW-1185">Reference proteome</keyword>
<sequence>MSIITTTSLTFDVKTSDRLIWQGQVVMSRSEAPYFRELFSCVAQVVRPTRVLEIGFGLGISAGLIQQHLRPIEHHIAEIDTGIYGDLVQFAVQHPGVQPCLGDWRTAALAAPFDLVFYDPFDFTDAPDDVGMEAQLLRRLVGIDGVLCHPHFGDGPTRELPGFRTVVLSRFPVPHIEMADGTQCEHAAALLCYPQS</sequence>
<dbReference type="Gene3D" id="3.40.50.150">
    <property type="entry name" value="Vaccinia Virus protein VP39"/>
    <property type="match status" value="1"/>
</dbReference>
<protein>
    <submittedName>
        <fullName evidence="1">Uncharacterized protein</fullName>
    </submittedName>
</protein>
<accession>A0A931J274</accession>
<evidence type="ECO:0000313" key="2">
    <source>
        <dbReference type="Proteomes" id="UP000620139"/>
    </source>
</evidence>
<dbReference type="PANTHER" id="PTHR32379:SF1">
    <property type="entry name" value="GUANIDINOACETATE N-METHYLTRANSFERASE"/>
    <property type="match status" value="1"/>
</dbReference>
<evidence type="ECO:0000313" key="1">
    <source>
        <dbReference type="EMBL" id="MBH9553996.1"/>
    </source>
</evidence>
<comment type="caution">
    <text evidence="1">The sequence shown here is derived from an EMBL/GenBank/DDBJ whole genome shotgun (WGS) entry which is preliminary data.</text>
</comment>
<dbReference type="RefSeq" id="WP_198101616.1">
    <property type="nucleotide sequence ID" value="NZ_JAEDAL010000008.1"/>
</dbReference>
<dbReference type="SUPFAM" id="SSF53335">
    <property type="entry name" value="S-adenosyl-L-methionine-dependent methyltransferases"/>
    <property type="match status" value="1"/>
</dbReference>
<dbReference type="InterPro" id="IPR051038">
    <property type="entry name" value="RMT2/GAMT_Mtase"/>
</dbReference>
<dbReference type="Proteomes" id="UP000620139">
    <property type="component" value="Unassembled WGS sequence"/>
</dbReference>
<gene>
    <name evidence="1" type="ORF">I7X43_14205</name>
</gene>
<name>A0A931J274_9BURK</name>
<dbReference type="EMBL" id="JAEDAL010000008">
    <property type="protein sequence ID" value="MBH9553996.1"/>
    <property type="molecule type" value="Genomic_DNA"/>
</dbReference>
<dbReference type="GO" id="GO:0030731">
    <property type="term" value="F:guanidinoacetate N-methyltransferase activity"/>
    <property type="evidence" value="ECO:0007669"/>
    <property type="project" value="TreeGrafter"/>
</dbReference>